<dbReference type="KEGG" id="hazt:108678390"/>
<dbReference type="SUPFAM" id="SSF50814">
    <property type="entry name" value="Lipocalins"/>
    <property type="match status" value="1"/>
</dbReference>
<evidence type="ECO:0000256" key="1">
    <source>
        <dbReference type="SAM" id="SignalP"/>
    </source>
</evidence>
<dbReference type="Proteomes" id="UP000694843">
    <property type="component" value="Unplaced"/>
</dbReference>
<dbReference type="GO" id="GO:0005737">
    <property type="term" value="C:cytoplasm"/>
    <property type="evidence" value="ECO:0007669"/>
    <property type="project" value="TreeGrafter"/>
</dbReference>
<keyword evidence="1" id="KW-0732">Signal</keyword>
<dbReference type="Gene3D" id="2.40.128.20">
    <property type="match status" value="1"/>
</dbReference>
<keyword evidence="2" id="KW-1185">Reference proteome</keyword>
<evidence type="ECO:0000313" key="4">
    <source>
        <dbReference type="RefSeq" id="XP_047736172.1"/>
    </source>
</evidence>
<dbReference type="InterPro" id="IPR012674">
    <property type="entry name" value="Calycin"/>
</dbReference>
<dbReference type="GO" id="GO:0006629">
    <property type="term" value="P:lipid metabolic process"/>
    <property type="evidence" value="ECO:0007669"/>
    <property type="project" value="TreeGrafter"/>
</dbReference>
<evidence type="ECO:0000313" key="2">
    <source>
        <dbReference type="Proteomes" id="UP000694843"/>
    </source>
</evidence>
<name>A0A8B7P8J2_HYAAZ</name>
<evidence type="ECO:0000313" key="3">
    <source>
        <dbReference type="RefSeq" id="XP_018022295.1"/>
    </source>
</evidence>
<accession>A0A8B7P8J2</accession>
<protein>
    <submittedName>
        <fullName evidence="3 4">Apolipoprotein D</fullName>
    </submittedName>
</protein>
<reference evidence="3 4" key="1">
    <citation type="submission" date="2025-04" db="UniProtKB">
        <authorList>
            <consortium name="RefSeq"/>
        </authorList>
    </citation>
    <scope>IDENTIFICATION</scope>
    <source>
        <tissue evidence="3 4">Whole organism</tissue>
    </source>
</reference>
<dbReference type="GO" id="GO:0000302">
    <property type="term" value="P:response to reactive oxygen species"/>
    <property type="evidence" value="ECO:0007669"/>
    <property type="project" value="TreeGrafter"/>
</dbReference>
<dbReference type="GeneID" id="108678390"/>
<dbReference type="PANTHER" id="PTHR10612">
    <property type="entry name" value="APOLIPOPROTEIN D"/>
    <property type="match status" value="1"/>
</dbReference>
<organism evidence="2 3">
    <name type="scientific">Hyalella azteca</name>
    <name type="common">Amphipod</name>
    <dbReference type="NCBI Taxonomy" id="294128"/>
    <lineage>
        <taxon>Eukaryota</taxon>
        <taxon>Metazoa</taxon>
        <taxon>Ecdysozoa</taxon>
        <taxon>Arthropoda</taxon>
        <taxon>Crustacea</taxon>
        <taxon>Multicrustacea</taxon>
        <taxon>Malacostraca</taxon>
        <taxon>Eumalacostraca</taxon>
        <taxon>Peracarida</taxon>
        <taxon>Amphipoda</taxon>
        <taxon>Senticaudata</taxon>
        <taxon>Talitrida</taxon>
        <taxon>Talitroidea</taxon>
        <taxon>Hyalellidae</taxon>
        <taxon>Hyalella</taxon>
    </lineage>
</organism>
<dbReference type="PANTHER" id="PTHR10612:SF34">
    <property type="entry name" value="APOLIPOPROTEIN D"/>
    <property type="match status" value="1"/>
</dbReference>
<dbReference type="RefSeq" id="XP_018022295.1">
    <property type="nucleotide sequence ID" value="XM_018166806.1"/>
</dbReference>
<dbReference type="AlphaFoldDB" id="A0A8B7P8J2"/>
<feature type="signal peptide" evidence="1">
    <location>
        <begin position="1"/>
        <end position="21"/>
    </location>
</feature>
<proteinExistence type="predicted"/>
<gene>
    <name evidence="3 4" type="primary">LOC108678390</name>
</gene>
<feature type="chain" id="PRO_5044664440" evidence="1">
    <location>
        <begin position="22"/>
        <end position="195"/>
    </location>
</feature>
<sequence>MSRKAAYGVLVTVLSWSIASAVILPFGCPTQASVNSNVLSTYLTGTWYEYSRYTGFGKAYQCPSEAYKPAATAGLYDVTRTWISGSGDATTVKGQMKQAVPGGPEAVLSLLFSEAAYEGQQNAITKANYHILAYEVSNYAVVWDCISFFFFHIQTLRILTRVRVPADEVVAAAYKQANDRGIKTNFLRKNQQTNC</sequence>
<dbReference type="RefSeq" id="XP_047736172.1">
    <property type="nucleotide sequence ID" value="XM_047880216.1"/>
</dbReference>